<sequence>ASTGDKLKIPCSARGASQFFFQKGRNIVPVRLFFETDPVLLTTGTNQNESFITSAGSSNISEDLGADEKEAPEMDSSLARNKSEDNSEKSIIRTTSMKLEHVINTAFVDEDQVFLSDNAEFQPEDLNGSGMRPLTTESMEETHTKLLPEEEKDLFDHQIREIKPIEKHLMTTILTPSSLISVTSTTTPEIEKSLDMSASEGIANKNATLKGGFFKPFV</sequence>
<evidence type="ECO:0000313" key="3">
    <source>
        <dbReference type="WBParaSite" id="ACAC_0000557101-mRNA-1"/>
    </source>
</evidence>
<organism evidence="2 3">
    <name type="scientific">Angiostrongylus cantonensis</name>
    <name type="common">Rat lungworm</name>
    <dbReference type="NCBI Taxonomy" id="6313"/>
    <lineage>
        <taxon>Eukaryota</taxon>
        <taxon>Metazoa</taxon>
        <taxon>Ecdysozoa</taxon>
        <taxon>Nematoda</taxon>
        <taxon>Chromadorea</taxon>
        <taxon>Rhabditida</taxon>
        <taxon>Rhabditina</taxon>
        <taxon>Rhabditomorpha</taxon>
        <taxon>Strongyloidea</taxon>
        <taxon>Metastrongylidae</taxon>
        <taxon>Angiostrongylus</taxon>
    </lineage>
</organism>
<dbReference type="AlphaFoldDB" id="A0A0K0D676"/>
<reference evidence="2" key="1">
    <citation type="submission" date="2012-09" db="EMBL/GenBank/DDBJ databases">
        <authorList>
            <person name="Martin A.A."/>
        </authorList>
    </citation>
    <scope>NUCLEOTIDE SEQUENCE</scope>
</reference>
<evidence type="ECO:0000313" key="2">
    <source>
        <dbReference type="Proteomes" id="UP000035642"/>
    </source>
</evidence>
<dbReference type="WBParaSite" id="ACAC_0000557101-mRNA-1">
    <property type="protein sequence ID" value="ACAC_0000557101-mRNA-1"/>
    <property type="gene ID" value="ACAC_0000557101"/>
</dbReference>
<keyword evidence="2" id="KW-1185">Reference proteome</keyword>
<name>A0A0K0D676_ANGCA</name>
<reference evidence="3" key="2">
    <citation type="submission" date="2017-02" db="UniProtKB">
        <authorList>
            <consortium name="WormBaseParasite"/>
        </authorList>
    </citation>
    <scope>IDENTIFICATION</scope>
</reference>
<proteinExistence type="predicted"/>
<evidence type="ECO:0000256" key="1">
    <source>
        <dbReference type="SAM" id="MobiDB-lite"/>
    </source>
</evidence>
<protein>
    <submittedName>
        <fullName evidence="3">CD45</fullName>
    </submittedName>
</protein>
<accession>A0A0K0D676</accession>
<dbReference type="Proteomes" id="UP000035642">
    <property type="component" value="Unassembled WGS sequence"/>
</dbReference>
<feature type="region of interest" description="Disordered" evidence="1">
    <location>
        <begin position="68"/>
        <end position="89"/>
    </location>
</feature>